<dbReference type="GeneID" id="18563026"/>
<evidence type="ECO:0000313" key="2">
    <source>
        <dbReference type="Proteomes" id="UP000011829"/>
    </source>
</evidence>
<evidence type="ECO:0000313" key="1">
    <source>
        <dbReference type="EMBL" id="AFH21068.1"/>
    </source>
</evidence>
<sequence>MTTEELIALREKIKAQTNGKLCLTIQLTRLGVDRDKRNGLPPNGKLAILLIELLREAGERGLVK</sequence>
<organism evidence="1 2">
    <name type="scientific">Cronobacter phage CR9</name>
    <dbReference type="NCBI Taxonomy" id="1162290"/>
    <lineage>
        <taxon>Viruses</taxon>
        <taxon>Duplodnaviria</taxon>
        <taxon>Heunggongvirae</taxon>
        <taxon>Uroviricota</taxon>
        <taxon>Caudoviricetes</taxon>
        <taxon>Vequintavirinae</taxon>
        <taxon>Certrevirus</taxon>
        <taxon>Certrevirus CR9</taxon>
    </lineage>
</organism>
<name>M1EZF5_9CAUD</name>
<dbReference type="KEGG" id="vg:18563026"/>
<dbReference type="RefSeq" id="YP_009015146.1">
    <property type="nucleotide sequence ID" value="NC_023717.1"/>
</dbReference>
<proteinExistence type="predicted"/>
<gene>
    <name evidence="1" type="ORF">CR9_184</name>
</gene>
<accession>M1EZF5</accession>
<protein>
    <submittedName>
        <fullName evidence="1">Uncharacterized protein</fullName>
    </submittedName>
</protein>
<keyword evidence="2" id="KW-1185">Reference proteome</keyword>
<reference evidence="1 2" key="1">
    <citation type="submission" date="2012-02" db="EMBL/GenBank/DDBJ databases">
        <title>Complete Genome Sequence of Cronobacter sakazakii Bacteriophage CR9.</title>
        <authorList>
            <person name="Shin H."/>
            <person name="Lee J.-H."/>
            <person name="Kim Y."/>
            <person name="Ryu S."/>
        </authorList>
    </citation>
    <scope>NUCLEOTIDE SEQUENCE [LARGE SCALE GENOMIC DNA]</scope>
</reference>
<dbReference type="Proteomes" id="UP000011829">
    <property type="component" value="Segment"/>
</dbReference>
<dbReference type="EMBL" id="JQ691611">
    <property type="protein sequence ID" value="AFH21068.1"/>
    <property type="molecule type" value="Genomic_DNA"/>
</dbReference>